<dbReference type="Gene3D" id="3.90.180.10">
    <property type="entry name" value="Medium-chain alcohol dehydrogenases, catalytic domain"/>
    <property type="match status" value="1"/>
</dbReference>
<dbReference type="SMART" id="SM00829">
    <property type="entry name" value="PKS_ER"/>
    <property type="match status" value="1"/>
</dbReference>
<sequence>MRAVRYHEYGGAEVLRPEEAERPAPGPGQVLVRVAGTSFNGVDALIRAGVLREVFPVRLPHISGVDVSGTVAETGDGVTGFRAGDPVIGFLPIIDGGAAAEYVLAPAEVLTAAPESVPAADAAALPVVGLTAWQALFELGEVRDGQRVLVNGAGGAVGGYAVQLAAQAGATVVATAREAHAERLRSYGAARVVGHGDWDAVREPVDVVVNLAPATPPELTALVREGGIVVSSATPPEPDESRGVRAARVFVRSDAGQLRHLVREVDAGRLRIHVADRRPLHELAAVHEEAAAGKLAGKTVLLP</sequence>
<dbReference type="InterPro" id="IPR013154">
    <property type="entry name" value="ADH-like_N"/>
</dbReference>
<dbReference type="Pfam" id="PF08240">
    <property type="entry name" value="ADH_N"/>
    <property type="match status" value="1"/>
</dbReference>
<evidence type="ECO:0000259" key="1">
    <source>
        <dbReference type="SMART" id="SM00829"/>
    </source>
</evidence>
<protein>
    <submittedName>
        <fullName evidence="2">NADP-dependent oxidoreductase</fullName>
    </submittedName>
</protein>
<dbReference type="SUPFAM" id="SSF50129">
    <property type="entry name" value="GroES-like"/>
    <property type="match status" value="1"/>
</dbReference>
<dbReference type="Proteomes" id="UP000830158">
    <property type="component" value="Chromosome"/>
</dbReference>
<dbReference type="InterPro" id="IPR052733">
    <property type="entry name" value="Chloroplast_QOR"/>
</dbReference>
<proteinExistence type="predicted"/>
<dbReference type="SUPFAM" id="SSF51735">
    <property type="entry name" value="NAD(P)-binding Rossmann-fold domains"/>
    <property type="match status" value="1"/>
</dbReference>
<dbReference type="Gene3D" id="3.40.50.720">
    <property type="entry name" value="NAD(P)-binding Rossmann-like Domain"/>
    <property type="match status" value="1"/>
</dbReference>
<dbReference type="PANTHER" id="PTHR44013:SF1">
    <property type="entry name" value="ZINC-TYPE ALCOHOL DEHYDROGENASE-LIKE PROTEIN C16A3.02C"/>
    <property type="match status" value="1"/>
</dbReference>
<evidence type="ECO:0000313" key="3">
    <source>
        <dbReference type="Proteomes" id="UP000830158"/>
    </source>
</evidence>
<feature type="domain" description="Enoyl reductase (ER)" evidence="1">
    <location>
        <begin position="10"/>
        <end position="301"/>
    </location>
</feature>
<reference evidence="2" key="1">
    <citation type="submission" date="2022-01" db="EMBL/GenBank/DDBJ databases">
        <title>PSI-footprinting approach for the identification of protein synthesis inhibitor producers.</title>
        <authorList>
            <person name="Handel F."/>
            <person name="Kulik A."/>
            <person name="Wex K.W."/>
            <person name="Berscheid A."/>
            <person name="Saur J.S."/>
            <person name="Winkler A."/>
            <person name="Wibberg D."/>
            <person name="Kalinowski J."/>
            <person name="Broetz-Oesterhelt H."/>
            <person name="Mast Y."/>
        </authorList>
    </citation>
    <scope>NUCLEOTIDE SEQUENCE</scope>
    <source>
        <strain evidence="2">KNN 49.3e</strain>
    </source>
</reference>
<dbReference type="CDD" id="cd05289">
    <property type="entry name" value="MDR_like_2"/>
    <property type="match status" value="1"/>
</dbReference>
<dbReference type="PANTHER" id="PTHR44013">
    <property type="entry name" value="ZINC-TYPE ALCOHOL DEHYDROGENASE-LIKE PROTEIN C16A3.02C"/>
    <property type="match status" value="1"/>
</dbReference>
<dbReference type="Pfam" id="PF13602">
    <property type="entry name" value="ADH_zinc_N_2"/>
    <property type="match status" value="1"/>
</dbReference>
<name>A0ABY4NV55_9PSEU</name>
<keyword evidence="3" id="KW-1185">Reference proteome</keyword>
<gene>
    <name evidence="2" type="ORF">L1857_14430</name>
</gene>
<dbReference type="EMBL" id="CP091196">
    <property type="protein sequence ID" value="UQS23945.1"/>
    <property type="molecule type" value="Genomic_DNA"/>
</dbReference>
<dbReference type="InterPro" id="IPR036291">
    <property type="entry name" value="NAD(P)-bd_dom_sf"/>
</dbReference>
<dbReference type="InterPro" id="IPR020843">
    <property type="entry name" value="ER"/>
</dbReference>
<accession>A0ABY4NV55</accession>
<evidence type="ECO:0000313" key="2">
    <source>
        <dbReference type="EMBL" id="UQS23945.1"/>
    </source>
</evidence>
<organism evidence="2 3">
    <name type="scientific">Amycolatopsis thermalba</name>
    <dbReference type="NCBI Taxonomy" id="944492"/>
    <lineage>
        <taxon>Bacteria</taxon>
        <taxon>Bacillati</taxon>
        <taxon>Actinomycetota</taxon>
        <taxon>Actinomycetes</taxon>
        <taxon>Pseudonocardiales</taxon>
        <taxon>Pseudonocardiaceae</taxon>
        <taxon>Amycolatopsis</taxon>
    </lineage>
</organism>
<dbReference type="InterPro" id="IPR011032">
    <property type="entry name" value="GroES-like_sf"/>
</dbReference>
<dbReference type="RefSeq" id="WP_205413169.1">
    <property type="nucleotide sequence ID" value="NZ_CP091196.1"/>
</dbReference>